<dbReference type="RefSeq" id="WP_344504237.1">
    <property type="nucleotide sequence ID" value="NZ_BAAAQD010000009.1"/>
</dbReference>
<gene>
    <name evidence="5" type="ORF">GCM10009827_047400</name>
</gene>
<comment type="caution">
    <text evidence="5">The sequence shown here is derived from an EMBL/GenBank/DDBJ whole genome shotgun (WGS) entry which is preliminary data.</text>
</comment>
<dbReference type="Pfam" id="PF01638">
    <property type="entry name" value="HxlR"/>
    <property type="match status" value="1"/>
</dbReference>
<accession>A0ABN2ATX5</accession>
<protein>
    <submittedName>
        <fullName evidence="5">Helix-turn-helix domain-containing protein</fullName>
    </submittedName>
</protein>
<evidence type="ECO:0000313" key="5">
    <source>
        <dbReference type="EMBL" id="GAA1525221.1"/>
    </source>
</evidence>
<keyword evidence="2" id="KW-0238">DNA-binding</keyword>
<dbReference type="SUPFAM" id="SSF46785">
    <property type="entry name" value="Winged helix' DNA-binding domain"/>
    <property type="match status" value="1"/>
</dbReference>
<dbReference type="Proteomes" id="UP001501470">
    <property type="component" value="Unassembled WGS sequence"/>
</dbReference>
<keyword evidence="1" id="KW-0805">Transcription regulation</keyword>
<feature type="domain" description="HTH hxlR-type" evidence="4">
    <location>
        <begin position="23"/>
        <end position="121"/>
    </location>
</feature>
<keyword evidence="3" id="KW-0804">Transcription</keyword>
<evidence type="ECO:0000259" key="4">
    <source>
        <dbReference type="PROSITE" id="PS51118"/>
    </source>
</evidence>
<organism evidence="5 6">
    <name type="scientific">Dactylosporangium maewongense</name>
    <dbReference type="NCBI Taxonomy" id="634393"/>
    <lineage>
        <taxon>Bacteria</taxon>
        <taxon>Bacillati</taxon>
        <taxon>Actinomycetota</taxon>
        <taxon>Actinomycetes</taxon>
        <taxon>Micromonosporales</taxon>
        <taxon>Micromonosporaceae</taxon>
        <taxon>Dactylosporangium</taxon>
    </lineage>
</organism>
<dbReference type="InterPro" id="IPR036388">
    <property type="entry name" value="WH-like_DNA-bd_sf"/>
</dbReference>
<dbReference type="PANTHER" id="PTHR33204:SF37">
    <property type="entry name" value="HTH-TYPE TRANSCRIPTIONAL REGULATOR YODB"/>
    <property type="match status" value="1"/>
</dbReference>
<reference evidence="5 6" key="1">
    <citation type="journal article" date="2019" name="Int. J. Syst. Evol. Microbiol.">
        <title>The Global Catalogue of Microorganisms (GCM) 10K type strain sequencing project: providing services to taxonomists for standard genome sequencing and annotation.</title>
        <authorList>
            <consortium name="The Broad Institute Genomics Platform"/>
            <consortium name="The Broad Institute Genome Sequencing Center for Infectious Disease"/>
            <person name="Wu L."/>
            <person name="Ma J."/>
        </authorList>
    </citation>
    <scope>NUCLEOTIDE SEQUENCE [LARGE SCALE GENOMIC DNA]</scope>
    <source>
        <strain evidence="5 6">JCM 15933</strain>
    </source>
</reference>
<name>A0ABN2ATX5_9ACTN</name>
<dbReference type="PANTHER" id="PTHR33204">
    <property type="entry name" value="TRANSCRIPTIONAL REGULATOR, MARR FAMILY"/>
    <property type="match status" value="1"/>
</dbReference>
<evidence type="ECO:0000256" key="1">
    <source>
        <dbReference type="ARBA" id="ARBA00023015"/>
    </source>
</evidence>
<keyword evidence="6" id="KW-1185">Reference proteome</keyword>
<dbReference type="PROSITE" id="PS51118">
    <property type="entry name" value="HTH_HXLR"/>
    <property type="match status" value="1"/>
</dbReference>
<dbReference type="InterPro" id="IPR036390">
    <property type="entry name" value="WH_DNA-bd_sf"/>
</dbReference>
<proteinExistence type="predicted"/>
<evidence type="ECO:0000313" key="6">
    <source>
        <dbReference type="Proteomes" id="UP001501470"/>
    </source>
</evidence>
<sequence>MTKTAEQQRLEAKVLYDAYMAACPTREVFATIADKWAGLLVNALADGPRRHSELRRRIAGASQKMLTQTLRTLERDGLVKRTVTAAVPVRVDYELTPLGQSLAPVLGALKAWAETNIEHIMAARDAYETV</sequence>
<evidence type="ECO:0000256" key="2">
    <source>
        <dbReference type="ARBA" id="ARBA00023125"/>
    </source>
</evidence>
<evidence type="ECO:0000256" key="3">
    <source>
        <dbReference type="ARBA" id="ARBA00023163"/>
    </source>
</evidence>
<dbReference type="EMBL" id="BAAAQD010000009">
    <property type="protein sequence ID" value="GAA1525221.1"/>
    <property type="molecule type" value="Genomic_DNA"/>
</dbReference>
<dbReference type="Gene3D" id="1.10.10.10">
    <property type="entry name" value="Winged helix-like DNA-binding domain superfamily/Winged helix DNA-binding domain"/>
    <property type="match status" value="1"/>
</dbReference>
<dbReference type="InterPro" id="IPR002577">
    <property type="entry name" value="HTH_HxlR"/>
</dbReference>